<dbReference type="Proteomes" id="UP000271241">
    <property type="component" value="Unassembled WGS sequence"/>
</dbReference>
<reference evidence="3" key="1">
    <citation type="journal article" date="2018" name="Nat. Microbiol.">
        <title>Leveraging single-cell genomics to expand the fungal tree of life.</title>
        <authorList>
            <person name="Ahrendt S.R."/>
            <person name="Quandt C.A."/>
            <person name="Ciobanu D."/>
            <person name="Clum A."/>
            <person name="Salamov A."/>
            <person name="Andreopoulos B."/>
            <person name="Cheng J.F."/>
            <person name="Woyke T."/>
            <person name="Pelin A."/>
            <person name="Henrissat B."/>
            <person name="Reynolds N.K."/>
            <person name="Benny G.L."/>
            <person name="Smith M.E."/>
            <person name="James T.Y."/>
            <person name="Grigoriev I.V."/>
        </authorList>
    </citation>
    <scope>NUCLEOTIDE SEQUENCE [LARGE SCALE GENOMIC DNA]</scope>
    <source>
        <strain evidence="3">RSA 1356</strain>
    </source>
</reference>
<evidence type="ECO:0000256" key="1">
    <source>
        <dbReference type="SAM" id="MobiDB-lite"/>
    </source>
</evidence>
<protein>
    <recommendedName>
        <fullName evidence="4">HbrB-like-domain-containing protein</fullName>
    </recommendedName>
</protein>
<accession>A0A4P9XGM6</accession>
<dbReference type="PANTHER" id="PTHR32428:SF2">
    <property type="entry name" value="TARGET OF RAPAMYCIN COMPLEX 2 SUBUNIT BIT61-RELATED"/>
    <property type="match status" value="1"/>
</dbReference>
<dbReference type="GO" id="GO:0031932">
    <property type="term" value="C:TORC2 complex"/>
    <property type="evidence" value="ECO:0007669"/>
    <property type="project" value="TreeGrafter"/>
</dbReference>
<feature type="region of interest" description="Disordered" evidence="1">
    <location>
        <begin position="98"/>
        <end position="121"/>
    </location>
</feature>
<name>A0A4P9XGM6_9FUNG</name>
<dbReference type="AlphaFoldDB" id="A0A4P9XGM6"/>
<feature type="region of interest" description="Disordered" evidence="1">
    <location>
        <begin position="160"/>
        <end position="182"/>
    </location>
</feature>
<proteinExistence type="predicted"/>
<evidence type="ECO:0000313" key="3">
    <source>
        <dbReference type="Proteomes" id="UP000271241"/>
    </source>
</evidence>
<dbReference type="EMBL" id="KZ993467">
    <property type="protein sequence ID" value="RKP04772.1"/>
    <property type="molecule type" value="Genomic_DNA"/>
</dbReference>
<feature type="region of interest" description="Disordered" evidence="1">
    <location>
        <begin position="24"/>
        <end position="50"/>
    </location>
</feature>
<evidence type="ECO:0000313" key="2">
    <source>
        <dbReference type="EMBL" id="RKP04772.1"/>
    </source>
</evidence>
<dbReference type="STRING" id="78915.A0A4P9XGM6"/>
<sequence length="553" mass="60471">MYLEDHPEVFPSGLVMDDEQPIEFPHRCTESGPGATSTADGAPTDAAARSEHIAAVHRRRANRATQRARAAGGERTSLPATFLLPAGVSFAAPLSSTSAAAPSNAARERASSESTPPATVTIPSLPLRRLSVLETPVTDNTVTGMRSTLRLLRARNSIFSLQTSSGEKQKKSTKKKPRPNLHVDTTARARRETVLNTLSEACGGGDLFHCFTPTSLTPLYERRGSSMIQPAGLRNRRASEIYLHSSSSRQRLRRASEQSLASRREPIGPKSALSVPNLNAAMQRSPNSPSGLRFCGDVSALSGHSGTERLSTIADDSESESLTGAESSTFDLEAALEADPLDPEYVMRDVLTAASELSAPDEWKEVCMRLLALFNDESVDTCLEDLAAIVRRCAGKRQLLNLRNDLDLFVEAGMYALHYRLTGLNGHMLLAQLAQLWREFYSCILSYVEAAMKGLRGLSVRDTMLIGFRDSVFLPLADKVIDVFCLMRPDDTELDRHDAACIIQMCGLLINVSHQSPRREPMLAVWRRLTSHWHTSGLGTSSRLSCRAIPPYA</sequence>
<feature type="region of interest" description="Disordered" evidence="1">
    <location>
        <begin position="245"/>
        <end position="275"/>
    </location>
</feature>
<dbReference type="InterPro" id="IPR013745">
    <property type="entry name" value="Bit61/PRR5"/>
</dbReference>
<organism evidence="2 3">
    <name type="scientific">Thamnocephalis sphaerospora</name>
    <dbReference type="NCBI Taxonomy" id="78915"/>
    <lineage>
        <taxon>Eukaryota</taxon>
        <taxon>Fungi</taxon>
        <taxon>Fungi incertae sedis</taxon>
        <taxon>Zoopagomycota</taxon>
        <taxon>Zoopagomycotina</taxon>
        <taxon>Zoopagomycetes</taxon>
        <taxon>Zoopagales</taxon>
        <taxon>Sigmoideomycetaceae</taxon>
        <taxon>Thamnocephalis</taxon>
    </lineage>
</organism>
<keyword evidence="3" id="KW-1185">Reference proteome</keyword>
<evidence type="ECO:0008006" key="4">
    <source>
        <dbReference type="Google" id="ProtNLM"/>
    </source>
</evidence>
<dbReference type="GO" id="GO:0038203">
    <property type="term" value="P:TORC2 signaling"/>
    <property type="evidence" value="ECO:0007669"/>
    <property type="project" value="TreeGrafter"/>
</dbReference>
<gene>
    <name evidence="2" type="ORF">THASP1DRAFT_33425</name>
</gene>
<dbReference type="Pfam" id="PF08539">
    <property type="entry name" value="HbrB"/>
    <property type="match status" value="1"/>
</dbReference>
<dbReference type="OrthoDB" id="2290221at2759"/>
<dbReference type="PANTHER" id="PTHR32428">
    <property type="entry name" value="TARGET OF RAPAMYCIN COMPLEX 2 SUBUNIT BIT61-RELATED"/>
    <property type="match status" value="1"/>
</dbReference>